<keyword evidence="3" id="KW-0238">DNA-binding</keyword>
<proteinExistence type="inferred from homology"/>
<evidence type="ECO:0000259" key="5">
    <source>
        <dbReference type="PROSITE" id="PS50931"/>
    </source>
</evidence>
<dbReference type="Gene3D" id="1.10.10.10">
    <property type="entry name" value="Winged helix-like DNA-binding domain superfamily/Winged helix DNA-binding domain"/>
    <property type="match status" value="1"/>
</dbReference>
<name>A0A329QFR7_9BACL</name>
<dbReference type="SUPFAM" id="SSF53850">
    <property type="entry name" value="Periplasmic binding protein-like II"/>
    <property type="match status" value="1"/>
</dbReference>
<evidence type="ECO:0000313" key="7">
    <source>
        <dbReference type="Proteomes" id="UP000250642"/>
    </source>
</evidence>
<dbReference type="RefSeq" id="WP_113056138.1">
    <property type="nucleotide sequence ID" value="NZ_CP175536.1"/>
</dbReference>
<dbReference type="Gene3D" id="3.40.190.10">
    <property type="entry name" value="Periplasmic binding protein-like II"/>
    <property type="match status" value="2"/>
</dbReference>
<dbReference type="Proteomes" id="UP000250642">
    <property type="component" value="Unassembled WGS sequence"/>
</dbReference>
<evidence type="ECO:0000313" key="6">
    <source>
        <dbReference type="EMBL" id="RAW10172.1"/>
    </source>
</evidence>
<dbReference type="InterPro" id="IPR000847">
    <property type="entry name" value="LysR_HTH_N"/>
</dbReference>
<reference evidence="6 7" key="1">
    <citation type="submission" date="2018-04" db="EMBL/GenBank/DDBJ databases">
        <title>Paenibacillus taichungensis Genome sequencing and assembly.</title>
        <authorList>
            <person name="Xu J."/>
            <person name="Rensing C."/>
            <person name="Mazhar H.S."/>
        </authorList>
    </citation>
    <scope>NUCLEOTIDE SEQUENCE [LARGE SCALE GENOMIC DNA]</scope>
    <source>
        <strain evidence="6 7">NC1</strain>
    </source>
</reference>
<evidence type="ECO:0000256" key="4">
    <source>
        <dbReference type="ARBA" id="ARBA00023163"/>
    </source>
</evidence>
<dbReference type="PRINTS" id="PR00039">
    <property type="entry name" value="HTHLYSR"/>
</dbReference>
<protein>
    <submittedName>
        <fullName evidence="6">LysR family transcriptional regulator</fullName>
    </submittedName>
</protein>
<keyword evidence="4" id="KW-0804">Transcription</keyword>
<dbReference type="PANTHER" id="PTHR30346:SF0">
    <property type="entry name" value="HCA OPERON TRANSCRIPTIONAL ACTIVATOR HCAR"/>
    <property type="match status" value="1"/>
</dbReference>
<comment type="caution">
    <text evidence="6">The sequence shown here is derived from an EMBL/GenBank/DDBJ whole genome shotgun (WGS) entry which is preliminary data.</text>
</comment>
<dbReference type="GO" id="GO:0032993">
    <property type="term" value="C:protein-DNA complex"/>
    <property type="evidence" value="ECO:0007669"/>
    <property type="project" value="TreeGrafter"/>
</dbReference>
<dbReference type="Pfam" id="PF03466">
    <property type="entry name" value="LysR_substrate"/>
    <property type="match status" value="1"/>
</dbReference>
<dbReference type="GO" id="GO:0003700">
    <property type="term" value="F:DNA-binding transcription factor activity"/>
    <property type="evidence" value="ECO:0007669"/>
    <property type="project" value="InterPro"/>
</dbReference>
<dbReference type="CDD" id="cd08414">
    <property type="entry name" value="PBP2_LTTR_aromatics_like"/>
    <property type="match status" value="1"/>
</dbReference>
<evidence type="ECO:0000256" key="1">
    <source>
        <dbReference type="ARBA" id="ARBA00009437"/>
    </source>
</evidence>
<dbReference type="InterPro" id="IPR005119">
    <property type="entry name" value="LysR_subst-bd"/>
</dbReference>
<accession>A0A329QFR7</accession>
<evidence type="ECO:0000256" key="2">
    <source>
        <dbReference type="ARBA" id="ARBA00023015"/>
    </source>
</evidence>
<dbReference type="GO" id="GO:0003677">
    <property type="term" value="F:DNA binding"/>
    <property type="evidence" value="ECO:0007669"/>
    <property type="project" value="UniProtKB-KW"/>
</dbReference>
<comment type="similarity">
    <text evidence="1">Belongs to the LysR transcriptional regulatory family.</text>
</comment>
<organism evidence="6 7">
    <name type="scientific">Paenibacillus taichungensis</name>
    <dbReference type="NCBI Taxonomy" id="484184"/>
    <lineage>
        <taxon>Bacteria</taxon>
        <taxon>Bacillati</taxon>
        <taxon>Bacillota</taxon>
        <taxon>Bacilli</taxon>
        <taxon>Bacillales</taxon>
        <taxon>Paenibacillaceae</taxon>
        <taxon>Paenibacillus</taxon>
    </lineage>
</organism>
<dbReference type="EMBL" id="QEVW01000026">
    <property type="protein sequence ID" value="RAW10172.1"/>
    <property type="molecule type" value="Genomic_DNA"/>
</dbReference>
<keyword evidence="2" id="KW-0805">Transcription regulation</keyword>
<dbReference type="PANTHER" id="PTHR30346">
    <property type="entry name" value="TRANSCRIPTIONAL DUAL REGULATOR HCAR-RELATED"/>
    <property type="match status" value="1"/>
</dbReference>
<dbReference type="PROSITE" id="PS50931">
    <property type="entry name" value="HTH_LYSR"/>
    <property type="match status" value="1"/>
</dbReference>
<dbReference type="Pfam" id="PF00126">
    <property type="entry name" value="HTH_1"/>
    <property type="match status" value="1"/>
</dbReference>
<dbReference type="AlphaFoldDB" id="A0A329QFR7"/>
<dbReference type="FunFam" id="1.10.10.10:FF:000001">
    <property type="entry name" value="LysR family transcriptional regulator"/>
    <property type="match status" value="1"/>
</dbReference>
<dbReference type="SUPFAM" id="SSF46785">
    <property type="entry name" value="Winged helix' DNA-binding domain"/>
    <property type="match status" value="1"/>
</dbReference>
<dbReference type="InterPro" id="IPR036388">
    <property type="entry name" value="WH-like_DNA-bd_sf"/>
</dbReference>
<dbReference type="InterPro" id="IPR036390">
    <property type="entry name" value="WH_DNA-bd_sf"/>
</dbReference>
<evidence type="ECO:0000256" key="3">
    <source>
        <dbReference type="ARBA" id="ARBA00023125"/>
    </source>
</evidence>
<gene>
    <name evidence="6" type="ORF">DC345_29340</name>
</gene>
<sequence length="299" mass="33830">MDIRKLRYFITVAEELHFHRAAEKLNMTQPPLSQQIQNLEEELGVKLLERTKKMVRLTAAGAVFLEQARLIMAQLERSIQLTQKADQGIIGHLTVAFVDSASGSIMVDVLRKFRAAYPQIELTLREMTSSEQLQALADGQIHIGFLRYQDHNGQLSFRVCQTETLLAVLPDHHPLASQTQVSITELADEDFILFPRHLGSPFHRLVLDYCREHGVDPRITQEAIQMYTIVNLVAAGMGISIVPSSVDVFERRGVVFLPLIENPPSVPLYTAWRTDLNQEVISRFMNIVDECVDGENKLS</sequence>
<feature type="domain" description="HTH lysR-type" evidence="5">
    <location>
        <begin position="1"/>
        <end position="58"/>
    </location>
</feature>